<dbReference type="SUPFAM" id="SSF103473">
    <property type="entry name" value="MFS general substrate transporter"/>
    <property type="match status" value="1"/>
</dbReference>
<dbReference type="InterPro" id="IPR044772">
    <property type="entry name" value="NO3_transporter"/>
</dbReference>
<accession>A0A4Y1RM80</accession>
<feature type="region of interest" description="Disordered" evidence="7">
    <location>
        <begin position="1"/>
        <end position="28"/>
    </location>
</feature>
<sequence>MSFETRDSKSKLQTPIMAEVEGEPGSSMHGVTGREQTFAFSVASPIVPTDPTAKFDLPVDSEHKAKVFKIFSLANPHMRTFHLSWISFFTCFVSTFAAAPLVPIIRDNLNLTKQDIGNAGVASVSGSIFSRLVMGAVCDLLGPRYGCAFLMMLCAPTVFCMSFVSDAGGYLAVRFMIGFSLATFVSCQYWMSTICWWGNMGGGATQLLMPLVFDIIGRVGATPFTAWRIAFFIPGWLHVITGIMVLTLGQDLPDGNLAALQKKGDVAKDQFSKVLWHAITNYRTWIFVLLYGYSMGVELSIDNVIAEYFYDRFNLKLHTAGIIAAAFGMANIVARPFGGFASDRAARLWTLWILQTLGGVFCIWLGRANSLPIAVFAMILFSVGAQAACGATFGVIPSSPGDPSASYRASLERVGTSGPADPTSVLLKLSILNCDRLSLMGGFGALPSVGEHVPSPSKDVVKSTEEFYYGAEWNEEEKQKGLHQQSLRFAENSRSERGRRVASAPTPPSTTPSHE</sequence>
<feature type="compositionally biased region" description="Pro residues" evidence="7">
    <location>
        <begin position="505"/>
        <end position="515"/>
    </location>
</feature>
<feature type="compositionally biased region" description="Basic and acidic residues" evidence="7">
    <location>
        <begin position="1"/>
        <end position="10"/>
    </location>
</feature>
<dbReference type="Pfam" id="PF07690">
    <property type="entry name" value="MFS_1"/>
    <property type="match status" value="1"/>
</dbReference>
<dbReference type="EMBL" id="AP019302">
    <property type="protein sequence ID" value="BBH05007.1"/>
    <property type="molecule type" value="Genomic_DNA"/>
</dbReference>
<feature type="transmembrane region" description="Helical" evidence="8">
    <location>
        <begin position="346"/>
        <end position="366"/>
    </location>
</feature>
<feature type="transmembrane region" description="Helical" evidence="8">
    <location>
        <begin position="282"/>
        <end position="301"/>
    </location>
</feature>
<feature type="transmembrane region" description="Helical" evidence="8">
    <location>
        <begin position="197"/>
        <end position="217"/>
    </location>
</feature>
<dbReference type="AlphaFoldDB" id="A0A4Y1RM80"/>
<dbReference type="InterPro" id="IPR036259">
    <property type="entry name" value="MFS_trans_sf"/>
</dbReference>
<feature type="transmembrane region" description="Helical" evidence="8">
    <location>
        <begin position="313"/>
        <end position="334"/>
    </location>
</feature>
<evidence type="ECO:0000256" key="8">
    <source>
        <dbReference type="SAM" id="Phobius"/>
    </source>
</evidence>
<protein>
    <submittedName>
        <fullName evidence="9">Nitrate transporter2.5</fullName>
    </submittedName>
</protein>
<feature type="transmembrane region" description="Helical" evidence="8">
    <location>
        <begin position="229"/>
        <end position="248"/>
    </location>
</feature>
<gene>
    <name evidence="9" type="ORF">Prudu_016280</name>
</gene>
<dbReference type="Gene3D" id="1.20.1250.20">
    <property type="entry name" value="MFS general substrate transporter like domains"/>
    <property type="match status" value="2"/>
</dbReference>
<name>A0A4Y1RM80_PRUDU</name>
<keyword evidence="6 8" id="KW-0472">Membrane</keyword>
<dbReference type="GO" id="GO:0016020">
    <property type="term" value="C:membrane"/>
    <property type="evidence" value="ECO:0007669"/>
    <property type="project" value="UniProtKB-SubCell"/>
</dbReference>
<feature type="transmembrane region" description="Helical" evidence="8">
    <location>
        <begin position="143"/>
        <end position="164"/>
    </location>
</feature>
<evidence type="ECO:0000256" key="4">
    <source>
        <dbReference type="ARBA" id="ARBA00022989"/>
    </source>
</evidence>
<evidence type="ECO:0000256" key="5">
    <source>
        <dbReference type="ARBA" id="ARBA00023063"/>
    </source>
</evidence>
<dbReference type="CDD" id="cd17341">
    <property type="entry name" value="MFS_NRT2_like"/>
    <property type="match status" value="1"/>
</dbReference>
<keyword evidence="4 8" id="KW-1133">Transmembrane helix</keyword>
<feature type="transmembrane region" description="Helical" evidence="8">
    <location>
        <begin position="373"/>
        <end position="396"/>
    </location>
</feature>
<evidence type="ECO:0000256" key="6">
    <source>
        <dbReference type="ARBA" id="ARBA00023136"/>
    </source>
</evidence>
<keyword evidence="5" id="KW-0534">Nitrate assimilation</keyword>
<evidence type="ECO:0000256" key="1">
    <source>
        <dbReference type="ARBA" id="ARBA00004141"/>
    </source>
</evidence>
<feature type="transmembrane region" description="Helical" evidence="8">
    <location>
        <begin position="171"/>
        <end position="191"/>
    </location>
</feature>
<feature type="transmembrane region" description="Helical" evidence="8">
    <location>
        <begin position="83"/>
        <end position="104"/>
    </location>
</feature>
<dbReference type="FunFam" id="1.20.1250.20:FF:000053">
    <property type="entry name" value="Nitrate transporter 2.1"/>
    <property type="match status" value="1"/>
</dbReference>
<evidence type="ECO:0000313" key="9">
    <source>
        <dbReference type="EMBL" id="BBH05007.1"/>
    </source>
</evidence>
<dbReference type="PANTHER" id="PTHR23515">
    <property type="entry name" value="HIGH-AFFINITY NITRATE TRANSPORTER 2.3"/>
    <property type="match status" value="1"/>
</dbReference>
<evidence type="ECO:0000256" key="2">
    <source>
        <dbReference type="ARBA" id="ARBA00008432"/>
    </source>
</evidence>
<reference evidence="9" key="1">
    <citation type="journal article" date="2019" name="Science">
        <title>Mutation of a bHLH transcription factor allowed almond domestication.</title>
        <authorList>
            <person name="Sanchez-Perez R."/>
            <person name="Pavan S."/>
            <person name="Mazzeo R."/>
            <person name="Moldovan C."/>
            <person name="Aiese Cigliano R."/>
            <person name="Del Cueto J."/>
            <person name="Ricciardi F."/>
            <person name="Lotti C."/>
            <person name="Ricciardi L."/>
            <person name="Dicenta F."/>
            <person name="Lopez-Marques R.L."/>
            <person name="Lindberg Moller B."/>
        </authorList>
    </citation>
    <scope>NUCLEOTIDE SEQUENCE</scope>
</reference>
<dbReference type="InterPro" id="IPR011701">
    <property type="entry name" value="MFS"/>
</dbReference>
<evidence type="ECO:0000256" key="3">
    <source>
        <dbReference type="ARBA" id="ARBA00022692"/>
    </source>
</evidence>
<evidence type="ECO:0000256" key="7">
    <source>
        <dbReference type="SAM" id="MobiDB-lite"/>
    </source>
</evidence>
<comment type="subcellular location">
    <subcellularLocation>
        <location evidence="1">Membrane</location>
        <topology evidence="1">Multi-pass membrane protein</topology>
    </subcellularLocation>
</comment>
<dbReference type="GO" id="GO:0042128">
    <property type="term" value="P:nitrate assimilation"/>
    <property type="evidence" value="ECO:0007669"/>
    <property type="project" value="UniProtKB-KW"/>
</dbReference>
<proteinExistence type="inferred from homology"/>
<comment type="similarity">
    <text evidence="2">Belongs to the major facilitator superfamily. Nitrate/nitrite porter (TC 2.A.1.8) family.</text>
</comment>
<dbReference type="GO" id="GO:0015112">
    <property type="term" value="F:nitrate transmembrane transporter activity"/>
    <property type="evidence" value="ECO:0007669"/>
    <property type="project" value="InterPro"/>
</dbReference>
<feature type="region of interest" description="Disordered" evidence="7">
    <location>
        <begin position="478"/>
        <end position="515"/>
    </location>
</feature>
<keyword evidence="3 8" id="KW-0812">Transmembrane</keyword>
<organism evidence="9">
    <name type="scientific">Prunus dulcis</name>
    <name type="common">Almond</name>
    <name type="synonym">Amygdalus dulcis</name>
    <dbReference type="NCBI Taxonomy" id="3755"/>
    <lineage>
        <taxon>Eukaryota</taxon>
        <taxon>Viridiplantae</taxon>
        <taxon>Streptophyta</taxon>
        <taxon>Embryophyta</taxon>
        <taxon>Tracheophyta</taxon>
        <taxon>Spermatophyta</taxon>
        <taxon>Magnoliopsida</taxon>
        <taxon>eudicotyledons</taxon>
        <taxon>Gunneridae</taxon>
        <taxon>Pentapetalae</taxon>
        <taxon>rosids</taxon>
        <taxon>fabids</taxon>
        <taxon>Rosales</taxon>
        <taxon>Rosaceae</taxon>
        <taxon>Amygdaloideae</taxon>
        <taxon>Amygdaleae</taxon>
        <taxon>Prunus</taxon>
    </lineage>
</organism>